<comment type="caution">
    <text evidence="3">The sequence shown here is derived from an EMBL/GenBank/DDBJ whole genome shotgun (WGS) entry which is preliminary data.</text>
</comment>
<evidence type="ECO:0000256" key="1">
    <source>
        <dbReference type="ARBA" id="ARBA00022737"/>
    </source>
</evidence>
<dbReference type="InterPro" id="IPR050964">
    <property type="entry name" value="Striated_Muscle_Regulatory"/>
</dbReference>
<reference evidence="3 4" key="1">
    <citation type="submission" date="2021-06" db="EMBL/GenBank/DDBJ databases">
        <title>Caerostris extrusa draft genome.</title>
        <authorList>
            <person name="Kono N."/>
            <person name="Arakawa K."/>
        </authorList>
    </citation>
    <scope>NUCLEOTIDE SEQUENCE [LARGE SCALE GENOMIC DNA]</scope>
</reference>
<dbReference type="InterPro" id="IPR013783">
    <property type="entry name" value="Ig-like_fold"/>
</dbReference>
<proteinExistence type="predicted"/>
<organism evidence="3 4">
    <name type="scientific">Caerostris extrusa</name>
    <name type="common">Bark spider</name>
    <name type="synonym">Caerostris bankana</name>
    <dbReference type="NCBI Taxonomy" id="172846"/>
    <lineage>
        <taxon>Eukaryota</taxon>
        <taxon>Metazoa</taxon>
        <taxon>Ecdysozoa</taxon>
        <taxon>Arthropoda</taxon>
        <taxon>Chelicerata</taxon>
        <taxon>Arachnida</taxon>
        <taxon>Araneae</taxon>
        <taxon>Araneomorphae</taxon>
        <taxon>Entelegynae</taxon>
        <taxon>Araneoidea</taxon>
        <taxon>Araneidae</taxon>
        <taxon>Caerostris</taxon>
    </lineage>
</organism>
<dbReference type="InterPro" id="IPR036179">
    <property type="entry name" value="Ig-like_dom_sf"/>
</dbReference>
<dbReference type="PANTHER" id="PTHR13817">
    <property type="entry name" value="TITIN"/>
    <property type="match status" value="1"/>
</dbReference>
<dbReference type="AlphaFoldDB" id="A0AAV4S0U7"/>
<dbReference type="FunFam" id="2.60.40.10:FF:000333">
    <property type="entry name" value="Down syndrome cell adhesion molecule"/>
    <property type="match status" value="1"/>
</dbReference>
<keyword evidence="1" id="KW-0677">Repeat</keyword>
<keyword evidence="4" id="KW-1185">Reference proteome</keyword>
<dbReference type="Pfam" id="PF07679">
    <property type="entry name" value="I-set"/>
    <property type="match status" value="1"/>
</dbReference>
<evidence type="ECO:0000313" key="3">
    <source>
        <dbReference type="EMBL" id="GIY26984.1"/>
    </source>
</evidence>
<evidence type="ECO:0000259" key="2">
    <source>
        <dbReference type="PROSITE" id="PS50835"/>
    </source>
</evidence>
<sequence length="178" mass="20274">MRESVQCSVMYGDPPFVFTWYKDNQKLIENQGLTTRKFDEFTSTLVISKVNADSNGNYTCRVSNSAGFDEQSAVLSVKESENHSKTIEFEMKERDIRKNKSFPLSGELDVGMRASVQCAVIYGDPPFQIWDSKNKSFHFPGELDVGMRTTILCAVIYGDPPLIFLGRKMARYWQENAL</sequence>
<dbReference type="Gene3D" id="2.60.40.10">
    <property type="entry name" value="Immunoglobulins"/>
    <property type="match status" value="1"/>
</dbReference>
<feature type="domain" description="Ig-like" evidence="2">
    <location>
        <begin position="1"/>
        <end position="76"/>
    </location>
</feature>
<protein>
    <submittedName>
        <fullName evidence="3">Titin</fullName>
    </submittedName>
</protein>
<dbReference type="SUPFAM" id="SSF48726">
    <property type="entry name" value="Immunoglobulin"/>
    <property type="match status" value="1"/>
</dbReference>
<dbReference type="Proteomes" id="UP001054945">
    <property type="component" value="Unassembled WGS sequence"/>
</dbReference>
<dbReference type="EMBL" id="BPLR01008754">
    <property type="protein sequence ID" value="GIY26984.1"/>
    <property type="molecule type" value="Genomic_DNA"/>
</dbReference>
<name>A0AAV4S0U7_CAEEX</name>
<dbReference type="InterPro" id="IPR013098">
    <property type="entry name" value="Ig_I-set"/>
</dbReference>
<gene>
    <name evidence="3" type="primary">Ttn_1</name>
    <name evidence="3" type="ORF">CEXT_728991</name>
</gene>
<evidence type="ECO:0000313" key="4">
    <source>
        <dbReference type="Proteomes" id="UP001054945"/>
    </source>
</evidence>
<dbReference type="InterPro" id="IPR007110">
    <property type="entry name" value="Ig-like_dom"/>
</dbReference>
<accession>A0AAV4S0U7</accession>
<dbReference type="PROSITE" id="PS50835">
    <property type="entry name" value="IG_LIKE"/>
    <property type="match status" value="1"/>
</dbReference>
<dbReference type="PANTHER" id="PTHR13817:SF73">
    <property type="entry name" value="FIBRONECTIN TYPE-III DOMAIN-CONTAINING PROTEIN"/>
    <property type="match status" value="1"/>
</dbReference>